<reference evidence="3" key="1">
    <citation type="submission" date="2021-02" db="EMBL/GenBank/DDBJ databases">
        <authorList>
            <person name="Nowell W R."/>
        </authorList>
    </citation>
    <scope>NUCLEOTIDE SEQUENCE</scope>
</reference>
<dbReference type="Proteomes" id="UP000663877">
    <property type="component" value="Unassembled WGS sequence"/>
</dbReference>
<name>A0A816G660_9BILA</name>
<organism evidence="3 4">
    <name type="scientific">Adineta steineri</name>
    <dbReference type="NCBI Taxonomy" id="433720"/>
    <lineage>
        <taxon>Eukaryota</taxon>
        <taxon>Metazoa</taxon>
        <taxon>Spiralia</taxon>
        <taxon>Gnathifera</taxon>
        <taxon>Rotifera</taxon>
        <taxon>Eurotatoria</taxon>
        <taxon>Bdelloidea</taxon>
        <taxon>Adinetida</taxon>
        <taxon>Adinetidae</taxon>
        <taxon>Adineta</taxon>
    </lineage>
</organism>
<accession>A0A816G660</accession>
<feature type="compositionally biased region" description="Polar residues" evidence="1">
    <location>
        <begin position="70"/>
        <end position="111"/>
    </location>
</feature>
<protein>
    <submittedName>
        <fullName evidence="3">Uncharacterized protein</fullName>
    </submittedName>
</protein>
<dbReference type="AlphaFoldDB" id="A0A816G660"/>
<comment type="caution">
    <text evidence="3">The sequence shown here is derived from an EMBL/GenBank/DDBJ whole genome shotgun (WGS) entry which is preliminary data.</text>
</comment>
<proteinExistence type="predicted"/>
<dbReference type="Proteomes" id="UP000663832">
    <property type="component" value="Unassembled WGS sequence"/>
</dbReference>
<feature type="region of interest" description="Disordered" evidence="1">
    <location>
        <begin position="36"/>
        <end position="111"/>
    </location>
</feature>
<gene>
    <name evidence="2" type="ORF">BJG266_LOCUS48117</name>
    <name evidence="3" type="ORF">QVE165_LOCUS65178</name>
</gene>
<sequence length="111" mass="12463">MPKQWTKPIARPTPKIPNEFLDNVRVFQGLACVKNPSTRRANQWPYPPDSDTLAPREQMKFLPDEDDEPLNTNEKNTSDSTSNDIETTNLNFDNLSLGQQALDTTVATSAT</sequence>
<keyword evidence="4" id="KW-1185">Reference proteome</keyword>
<evidence type="ECO:0000256" key="1">
    <source>
        <dbReference type="SAM" id="MobiDB-lite"/>
    </source>
</evidence>
<evidence type="ECO:0000313" key="4">
    <source>
        <dbReference type="Proteomes" id="UP000663832"/>
    </source>
</evidence>
<evidence type="ECO:0000313" key="2">
    <source>
        <dbReference type="EMBL" id="CAF1575039.1"/>
    </source>
</evidence>
<dbReference type="EMBL" id="CAJNOM010006553">
    <property type="protein sequence ID" value="CAF1670888.1"/>
    <property type="molecule type" value="Genomic_DNA"/>
</dbReference>
<dbReference type="EMBL" id="CAJNOI010006134">
    <property type="protein sequence ID" value="CAF1575039.1"/>
    <property type="molecule type" value="Genomic_DNA"/>
</dbReference>
<evidence type="ECO:0000313" key="3">
    <source>
        <dbReference type="EMBL" id="CAF1670888.1"/>
    </source>
</evidence>